<dbReference type="Proteomes" id="UP000645828">
    <property type="component" value="Unassembled WGS sequence"/>
</dbReference>
<evidence type="ECO:0000313" key="2">
    <source>
        <dbReference type="Proteomes" id="UP000645828"/>
    </source>
</evidence>
<evidence type="ECO:0000313" key="1">
    <source>
        <dbReference type="EMBL" id="CAD7692233.1"/>
    </source>
</evidence>
<dbReference type="InterPro" id="IPR036919">
    <property type="entry name" value="Ribo_uL30_ferredoxin-like_sf"/>
</dbReference>
<dbReference type="AlphaFoldDB" id="A0A811ZUE9"/>
<sequence>MCFGIMVEKYPILQQRRKKIPLVPENLKKRKASQALKATQAKQTLLDKKEVDLRQLEMKPCGLEVPDKHSLAFVRTIAGLCLQIFSRVFFRVTPQTMKTLRISVRDLILKCGQAKVKNNSIPLTDNTTIHEIAFLGNSAFLRLSISQCPIMSPRIEWAFLKEVGLPGYQGECINQLIQQLN</sequence>
<protein>
    <submittedName>
        <fullName evidence="1">(raccoon dog) hypothetical protein</fullName>
    </submittedName>
</protein>
<dbReference type="EMBL" id="CAJHUB010000775">
    <property type="protein sequence ID" value="CAD7692233.1"/>
    <property type="molecule type" value="Genomic_DNA"/>
</dbReference>
<reference evidence="1" key="1">
    <citation type="submission" date="2020-12" db="EMBL/GenBank/DDBJ databases">
        <authorList>
            <consortium name="Molecular Ecology Group"/>
        </authorList>
    </citation>
    <scope>NUCLEOTIDE SEQUENCE</scope>
    <source>
        <strain evidence="1">TBG_1078</strain>
    </source>
</reference>
<keyword evidence="2" id="KW-1185">Reference proteome</keyword>
<name>A0A811ZUE9_NYCPR</name>
<proteinExistence type="predicted"/>
<dbReference type="SUPFAM" id="SSF55129">
    <property type="entry name" value="Ribosomal protein L30p/L7e"/>
    <property type="match status" value="1"/>
</dbReference>
<accession>A0A811ZUE9</accession>
<gene>
    <name evidence="1" type="ORF">NYPRO_LOCUS25027</name>
</gene>
<comment type="caution">
    <text evidence="1">The sequence shown here is derived from an EMBL/GenBank/DDBJ whole genome shotgun (WGS) entry which is preliminary data.</text>
</comment>
<organism evidence="1 2">
    <name type="scientific">Nyctereutes procyonoides</name>
    <name type="common">Raccoon dog</name>
    <name type="synonym">Canis procyonoides</name>
    <dbReference type="NCBI Taxonomy" id="34880"/>
    <lineage>
        <taxon>Eukaryota</taxon>
        <taxon>Metazoa</taxon>
        <taxon>Chordata</taxon>
        <taxon>Craniata</taxon>
        <taxon>Vertebrata</taxon>
        <taxon>Euteleostomi</taxon>
        <taxon>Mammalia</taxon>
        <taxon>Eutheria</taxon>
        <taxon>Laurasiatheria</taxon>
        <taxon>Carnivora</taxon>
        <taxon>Caniformia</taxon>
        <taxon>Canidae</taxon>
        <taxon>Nyctereutes</taxon>
    </lineage>
</organism>